<dbReference type="SUPFAM" id="SSF49503">
    <property type="entry name" value="Cupredoxins"/>
    <property type="match status" value="1"/>
</dbReference>
<keyword evidence="5" id="KW-1185">Reference proteome</keyword>
<dbReference type="InterPro" id="IPR008972">
    <property type="entry name" value="Cupredoxin"/>
</dbReference>
<gene>
    <name evidence="4" type="ORF">OLC1_LOCUS14703</name>
</gene>
<feature type="signal peptide" evidence="2">
    <location>
        <begin position="1"/>
        <end position="33"/>
    </location>
</feature>
<dbReference type="GO" id="GO:0009055">
    <property type="term" value="F:electron transfer activity"/>
    <property type="evidence" value="ECO:0007669"/>
    <property type="project" value="InterPro"/>
</dbReference>
<dbReference type="GO" id="GO:0005886">
    <property type="term" value="C:plasma membrane"/>
    <property type="evidence" value="ECO:0007669"/>
    <property type="project" value="TreeGrafter"/>
</dbReference>
<protein>
    <submittedName>
        <fullName evidence="4">OLC1v1005225C1</fullName>
    </submittedName>
</protein>
<dbReference type="FunFam" id="2.60.40.420:FF:000048">
    <property type="entry name" value="Early nodulin-like protein 18"/>
    <property type="match status" value="1"/>
</dbReference>
<feature type="compositionally biased region" description="Polar residues" evidence="1">
    <location>
        <begin position="201"/>
        <end position="221"/>
    </location>
</feature>
<dbReference type="Proteomes" id="UP001161247">
    <property type="component" value="Chromosome 5"/>
</dbReference>
<dbReference type="EMBL" id="OX459122">
    <property type="protein sequence ID" value="CAI9106150.1"/>
    <property type="molecule type" value="Genomic_DNA"/>
</dbReference>
<dbReference type="CDD" id="cd04216">
    <property type="entry name" value="Phytocyanin"/>
    <property type="match status" value="1"/>
</dbReference>
<organism evidence="4 5">
    <name type="scientific">Oldenlandia corymbosa var. corymbosa</name>
    <dbReference type="NCBI Taxonomy" id="529605"/>
    <lineage>
        <taxon>Eukaryota</taxon>
        <taxon>Viridiplantae</taxon>
        <taxon>Streptophyta</taxon>
        <taxon>Embryophyta</taxon>
        <taxon>Tracheophyta</taxon>
        <taxon>Spermatophyta</taxon>
        <taxon>Magnoliopsida</taxon>
        <taxon>eudicotyledons</taxon>
        <taxon>Gunneridae</taxon>
        <taxon>Pentapetalae</taxon>
        <taxon>asterids</taxon>
        <taxon>lamiids</taxon>
        <taxon>Gentianales</taxon>
        <taxon>Rubiaceae</taxon>
        <taxon>Rubioideae</taxon>
        <taxon>Spermacoceae</taxon>
        <taxon>Hedyotis-Oldenlandia complex</taxon>
        <taxon>Oldenlandia</taxon>
    </lineage>
</organism>
<evidence type="ECO:0000256" key="2">
    <source>
        <dbReference type="SAM" id="SignalP"/>
    </source>
</evidence>
<evidence type="ECO:0000256" key="1">
    <source>
        <dbReference type="SAM" id="MobiDB-lite"/>
    </source>
</evidence>
<dbReference type="Gene3D" id="2.60.40.420">
    <property type="entry name" value="Cupredoxins - blue copper proteins"/>
    <property type="match status" value="1"/>
</dbReference>
<accession>A0AAV1DE56</accession>
<dbReference type="PANTHER" id="PTHR33021">
    <property type="entry name" value="BLUE COPPER PROTEIN"/>
    <property type="match status" value="1"/>
</dbReference>
<dbReference type="Pfam" id="PF02298">
    <property type="entry name" value="Cu_bind_like"/>
    <property type="match status" value="1"/>
</dbReference>
<feature type="region of interest" description="Disordered" evidence="1">
    <location>
        <begin position="174"/>
        <end position="221"/>
    </location>
</feature>
<dbReference type="PANTHER" id="PTHR33021:SF6">
    <property type="entry name" value="EARLY NODULIN-LIKE PROTEIN 18"/>
    <property type="match status" value="1"/>
</dbReference>
<feature type="domain" description="Phytocyanin" evidence="3">
    <location>
        <begin position="44"/>
        <end position="165"/>
    </location>
</feature>
<evidence type="ECO:0000313" key="4">
    <source>
        <dbReference type="EMBL" id="CAI9106150.1"/>
    </source>
</evidence>
<name>A0AAV1DE56_OLDCO</name>
<reference evidence="4" key="1">
    <citation type="submission" date="2023-03" db="EMBL/GenBank/DDBJ databases">
        <authorList>
            <person name="Julca I."/>
        </authorList>
    </citation>
    <scope>NUCLEOTIDE SEQUENCE</scope>
</reference>
<feature type="chain" id="PRO_5043651109" evidence="2">
    <location>
        <begin position="34"/>
        <end position="246"/>
    </location>
</feature>
<feature type="compositionally biased region" description="Low complexity" evidence="1">
    <location>
        <begin position="176"/>
        <end position="185"/>
    </location>
</feature>
<evidence type="ECO:0000259" key="3">
    <source>
        <dbReference type="PROSITE" id="PS51485"/>
    </source>
</evidence>
<proteinExistence type="predicted"/>
<dbReference type="InterPro" id="IPR003245">
    <property type="entry name" value="Phytocyanin_dom"/>
</dbReference>
<keyword evidence="2" id="KW-0732">Signal</keyword>
<dbReference type="InterPro" id="IPR039391">
    <property type="entry name" value="Phytocyanin-like"/>
</dbReference>
<dbReference type="AlphaFoldDB" id="A0AAV1DE56"/>
<dbReference type="PROSITE" id="PS51485">
    <property type="entry name" value="PHYTOCYANIN"/>
    <property type="match status" value="1"/>
</dbReference>
<evidence type="ECO:0000313" key="5">
    <source>
        <dbReference type="Proteomes" id="UP001161247"/>
    </source>
</evidence>
<sequence>MYHNGSLRLGQSHILLLTLSTFFLLLCSSRSDAASSSSSSAAYKNYTVGDSLGWFDTLENPEVDYQKWAASKTFSLGDFLIFNTDSNHSVIQTNNFTAYQSCDYDNAPDNNETIQWSSADPSSTSPQPVSVPVPLLKVGPTYFFSGDYDGEQCQNGQHFAINVTYGNGLPPSLKGDAMAPANPDANNEDSAPDTLVPSYFDTPQNVSDDGGSNNDASKSSITRIPGSFSGVKIFGVLMVMGVYGTI</sequence>